<name>A0A2W5SGT9_CERSP</name>
<dbReference type="Proteomes" id="UP000248975">
    <property type="component" value="Unassembled WGS sequence"/>
</dbReference>
<gene>
    <name evidence="2" type="ORF">DI533_05290</name>
</gene>
<feature type="region of interest" description="Disordered" evidence="1">
    <location>
        <begin position="77"/>
        <end position="96"/>
    </location>
</feature>
<organism evidence="2 3">
    <name type="scientific">Cereibacter sphaeroides</name>
    <name type="common">Rhodobacter sphaeroides</name>
    <dbReference type="NCBI Taxonomy" id="1063"/>
    <lineage>
        <taxon>Bacteria</taxon>
        <taxon>Pseudomonadati</taxon>
        <taxon>Pseudomonadota</taxon>
        <taxon>Alphaproteobacteria</taxon>
        <taxon>Rhodobacterales</taxon>
        <taxon>Paracoccaceae</taxon>
        <taxon>Cereibacter</taxon>
    </lineage>
</organism>
<evidence type="ECO:0000313" key="3">
    <source>
        <dbReference type="Proteomes" id="UP000248975"/>
    </source>
</evidence>
<reference evidence="2 3" key="1">
    <citation type="submission" date="2017-08" db="EMBL/GenBank/DDBJ databases">
        <title>Infants hospitalized years apart are colonized by the same room-sourced microbial strains.</title>
        <authorList>
            <person name="Brooks B."/>
            <person name="Olm M.R."/>
            <person name="Firek B.A."/>
            <person name="Baker R."/>
            <person name="Thomas B.C."/>
            <person name="Morowitz M.J."/>
            <person name="Banfield J.F."/>
        </authorList>
    </citation>
    <scope>NUCLEOTIDE SEQUENCE [LARGE SCALE GENOMIC DNA]</scope>
    <source>
        <strain evidence="2">S2_003_000_R2_11</strain>
    </source>
</reference>
<protein>
    <submittedName>
        <fullName evidence="2">Uncharacterized protein</fullName>
    </submittedName>
</protein>
<sequence>MSEIVSDYYPLILKRPIFRDLSSNAREGRIKALASVRTAVVVHSIHSDVPQTHEFDGLPTVQDLFEELGGSAVVTGFESRRTPSSERPNLWAAQAE</sequence>
<dbReference type="EMBL" id="QFQS01000001">
    <property type="protein sequence ID" value="PZR00033.1"/>
    <property type="molecule type" value="Genomic_DNA"/>
</dbReference>
<evidence type="ECO:0000256" key="1">
    <source>
        <dbReference type="SAM" id="MobiDB-lite"/>
    </source>
</evidence>
<evidence type="ECO:0000313" key="2">
    <source>
        <dbReference type="EMBL" id="PZR00033.1"/>
    </source>
</evidence>
<dbReference type="AlphaFoldDB" id="A0A2W5SGT9"/>
<comment type="caution">
    <text evidence="2">The sequence shown here is derived from an EMBL/GenBank/DDBJ whole genome shotgun (WGS) entry which is preliminary data.</text>
</comment>
<proteinExistence type="predicted"/>
<accession>A0A2W5SGT9</accession>